<dbReference type="Proteomes" id="UP001519343">
    <property type="component" value="Unassembled WGS sequence"/>
</dbReference>
<feature type="domain" description="PIN" evidence="1">
    <location>
        <begin position="12"/>
        <end position="124"/>
    </location>
</feature>
<dbReference type="InterPro" id="IPR029060">
    <property type="entry name" value="PIN-like_dom_sf"/>
</dbReference>
<dbReference type="RefSeq" id="WP_209810081.1">
    <property type="nucleotide sequence ID" value="NZ_JAGGKT010000004.1"/>
</dbReference>
<evidence type="ECO:0000313" key="2">
    <source>
        <dbReference type="EMBL" id="MBP1932024.1"/>
    </source>
</evidence>
<reference evidence="2 3" key="1">
    <citation type="submission" date="2021-03" db="EMBL/GenBank/DDBJ databases">
        <title>Genomic Encyclopedia of Type Strains, Phase IV (KMG-IV): sequencing the most valuable type-strain genomes for metagenomic binning, comparative biology and taxonomic classification.</title>
        <authorList>
            <person name="Goeker M."/>
        </authorList>
    </citation>
    <scope>NUCLEOTIDE SEQUENCE [LARGE SCALE GENOMIC DNA]</scope>
    <source>
        <strain evidence="2 3">DSM 24738</strain>
    </source>
</reference>
<proteinExistence type="predicted"/>
<name>A0ABS4GP22_9BACL</name>
<protein>
    <submittedName>
        <fullName evidence="2">Nucleic acid-binding protein</fullName>
    </submittedName>
</protein>
<dbReference type="Gene3D" id="3.40.50.1010">
    <property type="entry name" value="5'-nuclease"/>
    <property type="match status" value="1"/>
</dbReference>
<evidence type="ECO:0000313" key="3">
    <source>
        <dbReference type="Proteomes" id="UP001519343"/>
    </source>
</evidence>
<keyword evidence="3" id="KW-1185">Reference proteome</keyword>
<organism evidence="2 3">
    <name type="scientific">Ammoniphilus resinae</name>
    <dbReference type="NCBI Taxonomy" id="861532"/>
    <lineage>
        <taxon>Bacteria</taxon>
        <taxon>Bacillati</taxon>
        <taxon>Bacillota</taxon>
        <taxon>Bacilli</taxon>
        <taxon>Bacillales</taxon>
        <taxon>Paenibacillaceae</taxon>
        <taxon>Aneurinibacillus group</taxon>
        <taxon>Ammoniphilus</taxon>
    </lineage>
</organism>
<evidence type="ECO:0000259" key="1">
    <source>
        <dbReference type="Pfam" id="PF01850"/>
    </source>
</evidence>
<dbReference type="Pfam" id="PF01850">
    <property type="entry name" value="PIN"/>
    <property type="match status" value="1"/>
</dbReference>
<dbReference type="InterPro" id="IPR002716">
    <property type="entry name" value="PIN_dom"/>
</dbReference>
<comment type="caution">
    <text evidence="2">The sequence shown here is derived from an EMBL/GenBank/DDBJ whole genome shotgun (WGS) entry which is preliminary data.</text>
</comment>
<dbReference type="SUPFAM" id="SSF88723">
    <property type="entry name" value="PIN domain-like"/>
    <property type="match status" value="1"/>
</dbReference>
<dbReference type="EMBL" id="JAGGKT010000004">
    <property type="protein sequence ID" value="MBP1932024.1"/>
    <property type="molecule type" value="Genomic_DNA"/>
</dbReference>
<sequence length="149" mass="17197">MENQEIMKYDRIMLDESIFCFALERDQTYGNGSLKILERIEKGEIEQAYLSALSYAKIIGHYDNEEVARKILMLLSHFPNLTIVPFDFKAAEQTANVQRKYQLTFDQAVFVATAIMNNAQLIVTETKSIQIEVPGIEWFDVEYLKKFGG</sequence>
<gene>
    <name evidence="2" type="ORF">J2Z37_002025</name>
</gene>
<accession>A0ABS4GP22</accession>